<dbReference type="KEGG" id="mehf:MmiHf6_04190"/>
<protein>
    <submittedName>
        <fullName evidence="9">Hydrogenase maturation factor HypB</fullName>
    </submittedName>
</protein>
<dbReference type="InterPro" id="IPR004392">
    <property type="entry name" value="Hyd_mat_HypB"/>
</dbReference>
<name>A0AA96V9U6_9EURY</name>
<keyword evidence="5" id="KW-0378">Hydrolase</keyword>
<keyword evidence="3" id="KW-0479">Metal-binding</keyword>
<evidence type="ECO:0000259" key="8">
    <source>
        <dbReference type="Pfam" id="PF02492"/>
    </source>
</evidence>
<dbReference type="AlphaFoldDB" id="A0AA96V9U6"/>
<dbReference type="GO" id="GO:0016151">
    <property type="term" value="F:nickel cation binding"/>
    <property type="evidence" value="ECO:0007669"/>
    <property type="project" value="InterPro"/>
</dbReference>
<dbReference type="InterPro" id="IPR027417">
    <property type="entry name" value="P-loop_NTPase"/>
</dbReference>
<keyword evidence="2" id="KW-0533">Nickel</keyword>
<keyword evidence="6" id="KW-0862">Zinc</keyword>
<gene>
    <name evidence="9" type="primary">hypB</name>
    <name evidence="9" type="ORF">MmiHf6_04190</name>
</gene>
<feature type="domain" description="CobW/HypB/UreG nucleotide-binding" evidence="8">
    <location>
        <begin position="41"/>
        <end position="200"/>
    </location>
</feature>
<dbReference type="GO" id="GO:0003924">
    <property type="term" value="F:GTPase activity"/>
    <property type="evidence" value="ECO:0007669"/>
    <property type="project" value="InterPro"/>
</dbReference>
<sequence>MWNYFLATGHIINIGHDVFKENRKLADKNREVLKKAGVFSVNIMGAIGSGKTTLIEEAIKALGGKYKIAAIAGDVIADMDASRFEKLGVKTIPANTGKECHLDAHIVNDLLKKNDLSGYDILFIENVGNLICPTDFDLGEDMKIVVVSVSEGDDIVLKHPVIFKTSDLAVINKIDIAEAVGVDPETMIRDVKFLNDKIPILLTSKKQEETVEVWVKTIENEMLEKKNGN</sequence>
<dbReference type="Proteomes" id="UP001302978">
    <property type="component" value="Chromosome"/>
</dbReference>
<dbReference type="PIRSF" id="PIRSF005624">
    <property type="entry name" value="Ni-bind_GTPase"/>
    <property type="match status" value="1"/>
</dbReference>
<dbReference type="PANTHER" id="PTHR30134">
    <property type="entry name" value="HYDROGENASE PROTEIN ASSEMBLY PROTEIN, NICKEL CHAPERONE"/>
    <property type="match status" value="1"/>
</dbReference>
<dbReference type="GO" id="GO:0005525">
    <property type="term" value="F:GTP binding"/>
    <property type="evidence" value="ECO:0007669"/>
    <property type="project" value="UniProtKB-KW"/>
</dbReference>
<evidence type="ECO:0000256" key="7">
    <source>
        <dbReference type="ARBA" id="ARBA00023134"/>
    </source>
</evidence>
<accession>A0AA96V9U6</accession>
<evidence type="ECO:0000256" key="2">
    <source>
        <dbReference type="ARBA" id="ARBA00022596"/>
    </source>
</evidence>
<dbReference type="RefSeq" id="WP_316558121.1">
    <property type="nucleotide sequence ID" value="NZ_CP131059.1"/>
</dbReference>
<evidence type="ECO:0000256" key="3">
    <source>
        <dbReference type="ARBA" id="ARBA00022723"/>
    </source>
</evidence>
<dbReference type="PANTHER" id="PTHR30134:SF2">
    <property type="entry name" value="HYDROGENASE MATURATION FACTOR HYPB"/>
    <property type="match status" value="1"/>
</dbReference>
<evidence type="ECO:0000256" key="1">
    <source>
        <dbReference type="ARBA" id="ARBA00006211"/>
    </source>
</evidence>
<organism evidence="9 10">
    <name type="scientific">Methanimicrococcus hongohii</name>
    <dbReference type="NCBI Taxonomy" id="3028295"/>
    <lineage>
        <taxon>Archaea</taxon>
        <taxon>Methanobacteriati</taxon>
        <taxon>Methanobacteriota</taxon>
        <taxon>Stenosarchaea group</taxon>
        <taxon>Methanomicrobia</taxon>
        <taxon>Methanosarcinales</taxon>
        <taxon>Methanosarcinaceae</taxon>
        <taxon>Methanimicrococcus</taxon>
    </lineage>
</organism>
<dbReference type="SUPFAM" id="SSF52540">
    <property type="entry name" value="P-loop containing nucleoside triphosphate hydrolases"/>
    <property type="match status" value="1"/>
</dbReference>
<dbReference type="GO" id="GO:0008270">
    <property type="term" value="F:zinc ion binding"/>
    <property type="evidence" value="ECO:0007669"/>
    <property type="project" value="TreeGrafter"/>
</dbReference>
<dbReference type="Gene3D" id="3.40.50.300">
    <property type="entry name" value="P-loop containing nucleotide triphosphate hydrolases"/>
    <property type="match status" value="1"/>
</dbReference>
<dbReference type="NCBIfam" id="TIGR00073">
    <property type="entry name" value="hypB"/>
    <property type="match status" value="1"/>
</dbReference>
<dbReference type="Pfam" id="PF02492">
    <property type="entry name" value="cobW"/>
    <property type="match status" value="1"/>
</dbReference>
<dbReference type="GO" id="GO:0051604">
    <property type="term" value="P:protein maturation"/>
    <property type="evidence" value="ECO:0007669"/>
    <property type="project" value="InterPro"/>
</dbReference>
<dbReference type="EMBL" id="CP131059">
    <property type="protein sequence ID" value="WNY23117.1"/>
    <property type="molecule type" value="Genomic_DNA"/>
</dbReference>
<evidence type="ECO:0000256" key="5">
    <source>
        <dbReference type="ARBA" id="ARBA00022801"/>
    </source>
</evidence>
<keyword evidence="7" id="KW-0342">GTP-binding</keyword>
<evidence type="ECO:0000313" key="9">
    <source>
        <dbReference type="EMBL" id="WNY23117.1"/>
    </source>
</evidence>
<keyword evidence="4" id="KW-0547">Nucleotide-binding</keyword>
<evidence type="ECO:0000256" key="6">
    <source>
        <dbReference type="ARBA" id="ARBA00022833"/>
    </source>
</evidence>
<reference evidence="9 10" key="1">
    <citation type="submission" date="2023-07" db="EMBL/GenBank/DDBJ databases">
        <title>Closed genoem sequence of Methanomicrococcus sp. Hf6.</title>
        <authorList>
            <person name="Poehlein A."/>
            <person name="Protasov E."/>
            <person name="Platt K."/>
            <person name="Reeh H."/>
            <person name="Daniel R."/>
            <person name="Brune A."/>
        </authorList>
    </citation>
    <scope>NUCLEOTIDE SEQUENCE [LARGE SCALE GENOMIC DNA]</scope>
    <source>
        <strain evidence="9 10">Hf6</strain>
    </source>
</reference>
<proteinExistence type="inferred from homology"/>
<dbReference type="GeneID" id="85194902"/>
<evidence type="ECO:0000313" key="10">
    <source>
        <dbReference type="Proteomes" id="UP001302978"/>
    </source>
</evidence>
<keyword evidence="10" id="KW-1185">Reference proteome</keyword>
<evidence type="ECO:0000256" key="4">
    <source>
        <dbReference type="ARBA" id="ARBA00022741"/>
    </source>
</evidence>
<comment type="similarity">
    <text evidence="1">Belongs to the SIMIBI class G3E GTPase family. HypB/HupM subfamily.</text>
</comment>
<dbReference type="InterPro" id="IPR003495">
    <property type="entry name" value="CobW/HypB/UreG_nucleotide-bd"/>
</dbReference>